<name>A0AA87YTM9_FICCA</name>
<protein>
    <submittedName>
        <fullName evidence="2">Uncharacterized protein</fullName>
    </submittedName>
</protein>
<evidence type="ECO:0000256" key="1">
    <source>
        <dbReference type="SAM" id="MobiDB-lite"/>
    </source>
</evidence>
<organism evidence="2 3">
    <name type="scientific">Ficus carica</name>
    <name type="common">Common fig</name>
    <dbReference type="NCBI Taxonomy" id="3494"/>
    <lineage>
        <taxon>Eukaryota</taxon>
        <taxon>Viridiplantae</taxon>
        <taxon>Streptophyta</taxon>
        <taxon>Embryophyta</taxon>
        <taxon>Tracheophyta</taxon>
        <taxon>Spermatophyta</taxon>
        <taxon>Magnoliopsida</taxon>
        <taxon>eudicotyledons</taxon>
        <taxon>Gunneridae</taxon>
        <taxon>Pentapetalae</taxon>
        <taxon>rosids</taxon>
        <taxon>fabids</taxon>
        <taxon>Rosales</taxon>
        <taxon>Moraceae</taxon>
        <taxon>Ficeae</taxon>
        <taxon>Ficus</taxon>
    </lineage>
</organism>
<dbReference type="AlphaFoldDB" id="A0AA87YTM9"/>
<dbReference type="Proteomes" id="UP001187192">
    <property type="component" value="Unassembled WGS sequence"/>
</dbReference>
<keyword evidence="3" id="KW-1185">Reference proteome</keyword>
<accession>A0AA87YTM9</accession>
<sequence length="83" mass="8852">MELREIVSHASPKLFPTQLATSRTAACVISDGAYMFTTMATVTDDHEPLLAEEISGRLEWSSSPEKNSDPDGSIRKGLGGGQG</sequence>
<feature type="region of interest" description="Disordered" evidence="1">
    <location>
        <begin position="54"/>
        <end position="83"/>
    </location>
</feature>
<dbReference type="EMBL" id="BTGU01005314">
    <property type="protein sequence ID" value="GMN21752.1"/>
    <property type="molecule type" value="Genomic_DNA"/>
</dbReference>
<reference evidence="2" key="1">
    <citation type="submission" date="2023-07" db="EMBL/GenBank/DDBJ databases">
        <title>draft genome sequence of fig (Ficus carica).</title>
        <authorList>
            <person name="Takahashi T."/>
            <person name="Nishimura K."/>
        </authorList>
    </citation>
    <scope>NUCLEOTIDE SEQUENCE</scope>
</reference>
<proteinExistence type="predicted"/>
<gene>
    <name evidence="2" type="ORF">TIFTF001_047319</name>
</gene>
<evidence type="ECO:0000313" key="3">
    <source>
        <dbReference type="Proteomes" id="UP001187192"/>
    </source>
</evidence>
<evidence type="ECO:0000313" key="2">
    <source>
        <dbReference type="EMBL" id="GMN21752.1"/>
    </source>
</evidence>
<comment type="caution">
    <text evidence="2">The sequence shown here is derived from an EMBL/GenBank/DDBJ whole genome shotgun (WGS) entry which is preliminary data.</text>
</comment>